<name>A0ABP0PWU8_9DINO</name>
<keyword evidence="1" id="KW-0812">Transmembrane</keyword>
<evidence type="ECO:0000313" key="3">
    <source>
        <dbReference type="Proteomes" id="UP001642464"/>
    </source>
</evidence>
<proteinExistence type="predicted"/>
<sequence>MSVWYQARAVEDARWHLCAADGAKILLADKDWRSRFHAAEHPLSHASFPGSTTVICQCPGSHSKIDANCIGQVEDFVQQNRVMRPRDSGSVIAALAAGNGKGHGLMVAGDSGSLEARYVLLQAYKILEAEVREKDKLKEFLSVLRKPTGPCPEHFLDHMLRGAKGAKHFPDVDLDDPRQLADIFHSFFRRFLDNIPPIEKGRSWHYLGKFSKGPMKGKVFSFRTDKGKGVLINGFELVDKDHWAYTHLDVDINNLKRYCHRASDALLPGRIGGGFGAGLGGYCAEQLYHRICADFDHQISQIEAVSMQIGRAASIPVGITVGGNVATYFAGLQSVSMLGPVKFQMCALLAGSGAGFLVGAAITGGSAVVGLTVDTMWRETAECLKLAQAAKERCVQLQGHVQTIQQDMTLRLNAIASDIDSVERMVCNAQQTLKAGMKSEEEILQWIGVGQAGKLVLQHILLAIEKLEEDIYKHLQCLRDEHAKTEQDLRAAVRRQENDDNPPTLVAFLWSAPLCLFGPVGMCATALFTGLSAARKYSLQNAIDYHVRTCALLQEAMKQLKSATGTCAKNRRTCCDLIEKIEYALDRWYARLHRADGLRTVEPAVGGAVALALTAGEMVLEGDPGSPEPNPKDFIGVDASFCYFLVERDFHTGQALRRWRHGGRSRKVGAESPALADGAEEMKVTAHKGTRFYLRAAENMLKGAR</sequence>
<dbReference type="Proteomes" id="UP001642464">
    <property type="component" value="Unassembled WGS sequence"/>
</dbReference>
<gene>
    <name evidence="2" type="ORF">SCF082_LOCUS38360</name>
</gene>
<reference evidence="2 3" key="1">
    <citation type="submission" date="2024-02" db="EMBL/GenBank/DDBJ databases">
        <authorList>
            <person name="Chen Y."/>
            <person name="Shah S."/>
            <person name="Dougan E. K."/>
            <person name="Thang M."/>
            <person name="Chan C."/>
        </authorList>
    </citation>
    <scope>NUCLEOTIDE SEQUENCE [LARGE SCALE GENOMIC DNA]</scope>
</reference>
<evidence type="ECO:0000313" key="2">
    <source>
        <dbReference type="EMBL" id="CAK9080487.1"/>
    </source>
</evidence>
<keyword evidence="1" id="KW-0472">Membrane</keyword>
<comment type="caution">
    <text evidence="2">The sequence shown here is derived from an EMBL/GenBank/DDBJ whole genome shotgun (WGS) entry which is preliminary data.</text>
</comment>
<keyword evidence="3" id="KW-1185">Reference proteome</keyword>
<feature type="transmembrane region" description="Helical" evidence="1">
    <location>
        <begin position="505"/>
        <end position="528"/>
    </location>
</feature>
<evidence type="ECO:0000256" key="1">
    <source>
        <dbReference type="SAM" id="Phobius"/>
    </source>
</evidence>
<organism evidence="2 3">
    <name type="scientific">Durusdinium trenchii</name>
    <dbReference type="NCBI Taxonomy" id="1381693"/>
    <lineage>
        <taxon>Eukaryota</taxon>
        <taxon>Sar</taxon>
        <taxon>Alveolata</taxon>
        <taxon>Dinophyceae</taxon>
        <taxon>Suessiales</taxon>
        <taxon>Symbiodiniaceae</taxon>
        <taxon>Durusdinium</taxon>
    </lineage>
</organism>
<accession>A0ABP0PWU8</accession>
<keyword evidence="1" id="KW-1133">Transmembrane helix</keyword>
<protein>
    <submittedName>
        <fullName evidence="2">Uncharacterized protein</fullName>
    </submittedName>
</protein>
<dbReference type="EMBL" id="CAXAMM010038729">
    <property type="protein sequence ID" value="CAK9080487.1"/>
    <property type="molecule type" value="Genomic_DNA"/>
</dbReference>